<evidence type="ECO:0000256" key="1">
    <source>
        <dbReference type="SAM" id="MobiDB-lite"/>
    </source>
</evidence>
<comment type="caution">
    <text evidence="2">The sequence shown here is derived from an EMBL/GenBank/DDBJ whole genome shotgun (WGS) entry which is preliminary data.</text>
</comment>
<name>A0AAV9UX95_9PEZI</name>
<dbReference type="Proteomes" id="UP001375240">
    <property type="component" value="Unassembled WGS sequence"/>
</dbReference>
<evidence type="ECO:0000313" key="3">
    <source>
        <dbReference type="Proteomes" id="UP001375240"/>
    </source>
</evidence>
<organism evidence="2 3">
    <name type="scientific">Orbilia brochopaga</name>
    <dbReference type="NCBI Taxonomy" id="3140254"/>
    <lineage>
        <taxon>Eukaryota</taxon>
        <taxon>Fungi</taxon>
        <taxon>Dikarya</taxon>
        <taxon>Ascomycota</taxon>
        <taxon>Pezizomycotina</taxon>
        <taxon>Orbiliomycetes</taxon>
        <taxon>Orbiliales</taxon>
        <taxon>Orbiliaceae</taxon>
        <taxon>Orbilia</taxon>
    </lineage>
</organism>
<sequence>MFQLADAAQSRRRGFVSSIIKASGKKGTNKRRGSAPKKKQTKKNTARGRKESKGDLVLDSSQN</sequence>
<accession>A0AAV9UX95</accession>
<dbReference type="AlphaFoldDB" id="A0AAV9UX95"/>
<proteinExistence type="predicted"/>
<feature type="compositionally biased region" description="Basic residues" evidence="1">
    <location>
        <begin position="23"/>
        <end position="47"/>
    </location>
</feature>
<dbReference type="EMBL" id="JAVHNQ010000004">
    <property type="protein sequence ID" value="KAK6349699.1"/>
    <property type="molecule type" value="Genomic_DNA"/>
</dbReference>
<gene>
    <name evidence="2" type="ORF">TWF696_005977</name>
</gene>
<keyword evidence="3" id="KW-1185">Reference proteome</keyword>
<reference evidence="2 3" key="1">
    <citation type="submission" date="2019-10" db="EMBL/GenBank/DDBJ databases">
        <authorList>
            <person name="Palmer J.M."/>
        </authorList>
    </citation>
    <scope>NUCLEOTIDE SEQUENCE [LARGE SCALE GENOMIC DNA]</scope>
    <source>
        <strain evidence="2 3">TWF696</strain>
    </source>
</reference>
<evidence type="ECO:0000313" key="2">
    <source>
        <dbReference type="EMBL" id="KAK6349699.1"/>
    </source>
</evidence>
<protein>
    <submittedName>
        <fullName evidence="2">Uncharacterized protein</fullName>
    </submittedName>
</protein>
<feature type="region of interest" description="Disordered" evidence="1">
    <location>
        <begin position="1"/>
        <end position="63"/>
    </location>
</feature>